<dbReference type="GO" id="GO:0004656">
    <property type="term" value="F:procollagen-proline 4-dioxygenase activity"/>
    <property type="evidence" value="ECO:0007669"/>
    <property type="project" value="TreeGrafter"/>
</dbReference>
<sequence>MGKTKNKKRAKSGLIETYDHIPDSSNFPRLVKNSRANTFVSVEELHEGAPVYVSHNFFDDSESLQFIQRGEKIGFEYVCHPSSKYIAQRECGRISRGDDVLAREIFERAEPLLELIKGKWGDLMPGKRSIGCNPNIRLYKYEKGMSFGRHIDSSDDVPAMKGRTQVTVLIYLSTCVGGSTRFYPPHGKRKTGFAFEPLAGTILLHTHGDRCLEHEADPVVSGVKYVLRTDIVYER</sequence>
<dbReference type="PANTHER" id="PTHR10869:SF236">
    <property type="entry name" value="PROLYL 4-HYDROXYLASE ALPHA SUBUNIT DOMAIN-CONTAINING PROTEIN"/>
    <property type="match status" value="1"/>
</dbReference>
<dbReference type="EMBL" id="HBGY01031542">
    <property type="protein sequence ID" value="CAD9610142.1"/>
    <property type="molecule type" value="Transcribed_RNA"/>
</dbReference>
<dbReference type="Gene3D" id="2.60.120.620">
    <property type="entry name" value="q2cbj1_9rhob like domain"/>
    <property type="match status" value="1"/>
</dbReference>
<gene>
    <name evidence="7" type="ORF">LDAN0321_LOCUS19676</name>
    <name evidence="8" type="ORF">LDAN0321_LOCUS19677</name>
</gene>
<name>A0A6U2SFA9_9STRA</name>
<dbReference type="Pfam" id="PF13640">
    <property type="entry name" value="2OG-FeII_Oxy_3"/>
    <property type="match status" value="1"/>
</dbReference>
<reference evidence="7" key="1">
    <citation type="submission" date="2021-01" db="EMBL/GenBank/DDBJ databases">
        <authorList>
            <person name="Corre E."/>
            <person name="Pelletier E."/>
            <person name="Niang G."/>
            <person name="Scheremetjew M."/>
            <person name="Finn R."/>
            <person name="Kale V."/>
            <person name="Holt S."/>
            <person name="Cochrane G."/>
            <person name="Meng A."/>
            <person name="Brown T."/>
            <person name="Cohen L."/>
        </authorList>
    </citation>
    <scope>NUCLEOTIDE SEQUENCE</scope>
    <source>
        <strain evidence="7">B650</strain>
    </source>
</reference>
<dbReference type="InterPro" id="IPR044862">
    <property type="entry name" value="Pro_4_hyd_alph_FE2OG_OXY"/>
</dbReference>
<evidence type="ECO:0000313" key="8">
    <source>
        <dbReference type="EMBL" id="CAD9610145.1"/>
    </source>
</evidence>
<evidence type="ECO:0000256" key="3">
    <source>
        <dbReference type="ARBA" id="ARBA00022964"/>
    </source>
</evidence>
<evidence type="ECO:0000256" key="1">
    <source>
        <dbReference type="ARBA" id="ARBA00001961"/>
    </source>
</evidence>
<dbReference type="GO" id="GO:0005783">
    <property type="term" value="C:endoplasmic reticulum"/>
    <property type="evidence" value="ECO:0007669"/>
    <property type="project" value="TreeGrafter"/>
</dbReference>
<dbReference type="InterPro" id="IPR045054">
    <property type="entry name" value="P4HA-like"/>
</dbReference>
<dbReference type="PROSITE" id="PS51471">
    <property type="entry name" value="FE2OG_OXY"/>
    <property type="match status" value="1"/>
</dbReference>
<dbReference type="EMBL" id="HBGY01031543">
    <property type="protein sequence ID" value="CAD9610145.1"/>
    <property type="molecule type" value="Transcribed_RNA"/>
</dbReference>
<evidence type="ECO:0000256" key="2">
    <source>
        <dbReference type="ARBA" id="ARBA00022723"/>
    </source>
</evidence>
<evidence type="ECO:0000259" key="6">
    <source>
        <dbReference type="PROSITE" id="PS51471"/>
    </source>
</evidence>
<keyword evidence="5" id="KW-0408">Iron</keyword>
<dbReference type="GO" id="GO:0005506">
    <property type="term" value="F:iron ion binding"/>
    <property type="evidence" value="ECO:0007669"/>
    <property type="project" value="InterPro"/>
</dbReference>
<comment type="cofactor">
    <cofactor evidence="1">
        <name>L-ascorbate</name>
        <dbReference type="ChEBI" id="CHEBI:38290"/>
    </cofactor>
</comment>
<accession>A0A6U2SFA9</accession>
<feature type="domain" description="Fe2OG dioxygenase" evidence="6">
    <location>
        <begin position="132"/>
        <end position="233"/>
    </location>
</feature>
<proteinExistence type="predicted"/>
<keyword evidence="4" id="KW-0560">Oxidoreductase</keyword>
<dbReference type="PANTHER" id="PTHR10869">
    <property type="entry name" value="PROLYL 4-HYDROXYLASE ALPHA SUBUNIT"/>
    <property type="match status" value="1"/>
</dbReference>
<keyword evidence="2" id="KW-0479">Metal-binding</keyword>
<evidence type="ECO:0000313" key="7">
    <source>
        <dbReference type="EMBL" id="CAD9610142.1"/>
    </source>
</evidence>
<dbReference type="InterPro" id="IPR005123">
    <property type="entry name" value="Oxoglu/Fe-dep_dioxygenase_dom"/>
</dbReference>
<dbReference type="AlphaFoldDB" id="A0A6U2SFA9"/>
<evidence type="ECO:0000256" key="4">
    <source>
        <dbReference type="ARBA" id="ARBA00023002"/>
    </source>
</evidence>
<organism evidence="7">
    <name type="scientific">Leptocylindrus danicus</name>
    <dbReference type="NCBI Taxonomy" id="163516"/>
    <lineage>
        <taxon>Eukaryota</taxon>
        <taxon>Sar</taxon>
        <taxon>Stramenopiles</taxon>
        <taxon>Ochrophyta</taxon>
        <taxon>Bacillariophyta</taxon>
        <taxon>Coscinodiscophyceae</taxon>
        <taxon>Chaetocerotophycidae</taxon>
        <taxon>Leptocylindrales</taxon>
        <taxon>Leptocylindraceae</taxon>
        <taxon>Leptocylindrus</taxon>
    </lineage>
</organism>
<dbReference type="GO" id="GO:0031418">
    <property type="term" value="F:L-ascorbic acid binding"/>
    <property type="evidence" value="ECO:0007669"/>
    <property type="project" value="InterPro"/>
</dbReference>
<dbReference type="InterPro" id="IPR006620">
    <property type="entry name" value="Pro_4_hyd_alph"/>
</dbReference>
<keyword evidence="3" id="KW-0223">Dioxygenase</keyword>
<dbReference type="SMART" id="SM00702">
    <property type="entry name" value="P4Hc"/>
    <property type="match status" value="1"/>
</dbReference>
<protein>
    <recommendedName>
        <fullName evidence="6">Fe2OG dioxygenase domain-containing protein</fullName>
    </recommendedName>
</protein>
<evidence type="ECO:0000256" key="5">
    <source>
        <dbReference type="ARBA" id="ARBA00023004"/>
    </source>
</evidence>